<accession>A0A2R6PN67</accession>
<gene>
    <name evidence="1" type="ORF">PHLCEN_2v4579</name>
</gene>
<keyword evidence="2" id="KW-1185">Reference proteome</keyword>
<dbReference type="Proteomes" id="UP000186601">
    <property type="component" value="Unassembled WGS sequence"/>
</dbReference>
<reference evidence="1 2" key="1">
    <citation type="submission" date="2018-02" db="EMBL/GenBank/DDBJ databases">
        <title>Genome sequence of the basidiomycete white-rot fungus Phlebia centrifuga.</title>
        <authorList>
            <person name="Granchi Z."/>
            <person name="Peng M."/>
            <person name="de Vries R.P."/>
            <person name="Hilden K."/>
            <person name="Makela M.R."/>
            <person name="Grigoriev I."/>
            <person name="Riley R."/>
        </authorList>
    </citation>
    <scope>NUCLEOTIDE SEQUENCE [LARGE SCALE GENOMIC DNA]</scope>
    <source>
        <strain evidence="1 2">FBCC195</strain>
    </source>
</reference>
<protein>
    <recommendedName>
        <fullName evidence="3">F-box domain-containing protein</fullName>
    </recommendedName>
</protein>
<dbReference type="EMBL" id="MLYV02000465">
    <property type="protein sequence ID" value="PSR93886.1"/>
    <property type="molecule type" value="Genomic_DNA"/>
</dbReference>
<dbReference type="AlphaFoldDB" id="A0A2R6PN67"/>
<dbReference type="OrthoDB" id="3020747at2759"/>
<evidence type="ECO:0000313" key="2">
    <source>
        <dbReference type="Proteomes" id="UP000186601"/>
    </source>
</evidence>
<evidence type="ECO:0000313" key="1">
    <source>
        <dbReference type="EMBL" id="PSR93886.1"/>
    </source>
</evidence>
<sequence>MLRQIILQYRALYEEERKKSAKRSRHRARTRYGPYGWIRITHVCTLWRAVALETSRLWVDLHLTRLECVEAMLVRSKATPVTVNWHKGNLSLLQPVLRELNRVQSLEILFDEEIWQASNDIYPATFPLPTKLHTLRVGGDVSFAFRENARLGLSIPSIFGQGLRILSVKERRKTQWPLQPFSLLTVLKNLPLLEELDLDVGLGSVNDLSMDSSLTVTLPHLRSLSMRCDSTACLYLLEHLIPTDEARIMLDVQSALDPDFLPEAASIWQSKFPDSTSTALGAILPLQTFRLYYENNRAYLRGWRDLLSLAALNEAECQRQVADLKVSCTSWEIAPVFDYCCDLPLADIQTLQILTDWEQLTGGEELDIAIYLWLDNLSRVHTLSVAASAMKTLSDVLKFKNLLPRLTTLEFHCECSKGGTTYKCIESEDLGNLAEGLKSRKDCHLGIKTIIIPTCINRSSWVLAVKLKKMKPFVDEWRWQMCDDDTTAVVAYYTR</sequence>
<evidence type="ECO:0008006" key="3">
    <source>
        <dbReference type="Google" id="ProtNLM"/>
    </source>
</evidence>
<comment type="caution">
    <text evidence="1">The sequence shown here is derived from an EMBL/GenBank/DDBJ whole genome shotgun (WGS) entry which is preliminary data.</text>
</comment>
<name>A0A2R6PN67_9APHY</name>
<proteinExistence type="predicted"/>
<organism evidence="1 2">
    <name type="scientific">Hermanssonia centrifuga</name>
    <dbReference type="NCBI Taxonomy" id="98765"/>
    <lineage>
        <taxon>Eukaryota</taxon>
        <taxon>Fungi</taxon>
        <taxon>Dikarya</taxon>
        <taxon>Basidiomycota</taxon>
        <taxon>Agaricomycotina</taxon>
        <taxon>Agaricomycetes</taxon>
        <taxon>Polyporales</taxon>
        <taxon>Meruliaceae</taxon>
        <taxon>Hermanssonia</taxon>
    </lineage>
</organism>